<keyword evidence="2" id="KW-0805">Transcription regulation</keyword>
<gene>
    <name evidence="7" type="ORF">ACFOW6_00260</name>
</gene>
<dbReference type="InterPro" id="IPR050813">
    <property type="entry name" value="Sigma-70_Factor"/>
</dbReference>
<comment type="similarity">
    <text evidence="1">Belongs to the sigma-70 factor family.</text>
</comment>
<dbReference type="CDD" id="cd06171">
    <property type="entry name" value="Sigma70_r4"/>
    <property type="match status" value="1"/>
</dbReference>
<dbReference type="EC" id="2.7.7.6" evidence="7"/>
<name>A0ABV8UGH8_9PROT</name>
<feature type="domain" description="RNA polymerase sigma-70" evidence="6">
    <location>
        <begin position="74"/>
        <end position="87"/>
    </location>
</feature>
<dbReference type="EMBL" id="JBHSCW010000001">
    <property type="protein sequence ID" value="MFC4349965.1"/>
    <property type="molecule type" value="Genomic_DNA"/>
</dbReference>
<sequence length="296" mass="34119">MAHYEDSQTQRAGARFIRRSMAEPMLSREHEFELATAWRKRQDEAALHELIRSYMRLVISSAMRFRHYGLPVNDLVQEGSVGLMQAAARFEPEREVRFSTYATWWIRSAIQDYILRNWSIVRTGTTASQKALFFNLRRLRAQIEEASGTSLDDTGRSKIARDLKVALSDVESMELRLSGSDQSLNATLNDEEETEWQDFLADDRAGPEDSTMYALDIQQRSRWLSEALECLDQRERAIIEARRLAEDEDVVTLETLGQRLGVSKERVRQLENRALGKLRAAVLDYSRAPRELMQAS</sequence>
<keyword evidence="5" id="KW-0804">Transcription</keyword>
<dbReference type="PANTHER" id="PTHR30376">
    <property type="entry name" value="SIGMA FACTOR RPOH HEAT SHOCK RELATED"/>
    <property type="match status" value="1"/>
</dbReference>
<keyword evidence="4" id="KW-0238">DNA-binding</keyword>
<dbReference type="PIRSF" id="PIRSF000770">
    <property type="entry name" value="RNA_pol_sigma-SigE/K"/>
    <property type="match status" value="1"/>
</dbReference>
<dbReference type="InterPro" id="IPR007630">
    <property type="entry name" value="RNA_pol_sigma70_r4"/>
</dbReference>
<dbReference type="InterPro" id="IPR013324">
    <property type="entry name" value="RNA_pol_sigma_r3/r4-like"/>
</dbReference>
<evidence type="ECO:0000313" key="8">
    <source>
        <dbReference type="Proteomes" id="UP001595799"/>
    </source>
</evidence>
<dbReference type="Pfam" id="PF04542">
    <property type="entry name" value="Sigma70_r2"/>
    <property type="match status" value="1"/>
</dbReference>
<keyword evidence="7" id="KW-0808">Transferase</keyword>
<evidence type="ECO:0000256" key="5">
    <source>
        <dbReference type="ARBA" id="ARBA00023163"/>
    </source>
</evidence>
<dbReference type="SUPFAM" id="SSF88659">
    <property type="entry name" value="Sigma3 and sigma4 domains of RNA polymerase sigma factors"/>
    <property type="match status" value="1"/>
</dbReference>
<comment type="caution">
    <text evidence="7">The sequence shown here is derived from an EMBL/GenBank/DDBJ whole genome shotgun (WGS) entry which is preliminary data.</text>
</comment>
<dbReference type="InterPro" id="IPR007627">
    <property type="entry name" value="RNA_pol_sigma70_r2"/>
</dbReference>
<dbReference type="Gene3D" id="1.20.140.160">
    <property type="match status" value="1"/>
</dbReference>
<dbReference type="GO" id="GO:0003899">
    <property type="term" value="F:DNA-directed RNA polymerase activity"/>
    <property type="evidence" value="ECO:0007669"/>
    <property type="project" value="UniProtKB-EC"/>
</dbReference>
<dbReference type="SUPFAM" id="SSF88946">
    <property type="entry name" value="Sigma2 domain of RNA polymerase sigma factors"/>
    <property type="match status" value="1"/>
</dbReference>
<keyword evidence="7" id="KW-0548">Nucleotidyltransferase</keyword>
<dbReference type="Pfam" id="PF04545">
    <property type="entry name" value="Sigma70_r4"/>
    <property type="match status" value="1"/>
</dbReference>
<dbReference type="Gene3D" id="1.20.120.1810">
    <property type="match status" value="1"/>
</dbReference>
<evidence type="ECO:0000256" key="1">
    <source>
        <dbReference type="ARBA" id="ARBA00007788"/>
    </source>
</evidence>
<dbReference type="RefSeq" id="WP_382419954.1">
    <property type="nucleotide sequence ID" value="NZ_JBHSCW010000001.1"/>
</dbReference>
<protein>
    <submittedName>
        <fullName evidence="7">RNA polymerase factor sigma-32</fullName>
        <ecNumber evidence="7">2.7.7.6</ecNumber>
    </submittedName>
</protein>
<keyword evidence="8" id="KW-1185">Reference proteome</keyword>
<dbReference type="InterPro" id="IPR014284">
    <property type="entry name" value="RNA_pol_sigma-70_dom"/>
</dbReference>
<dbReference type="PROSITE" id="PS00715">
    <property type="entry name" value="SIGMA70_1"/>
    <property type="match status" value="1"/>
</dbReference>
<dbReference type="NCBIfam" id="NF005143">
    <property type="entry name" value="PRK06596.1"/>
    <property type="match status" value="1"/>
</dbReference>
<dbReference type="InterPro" id="IPR000943">
    <property type="entry name" value="RNA_pol_sigma70"/>
</dbReference>
<evidence type="ECO:0000256" key="3">
    <source>
        <dbReference type="ARBA" id="ARBA00023082"/>
    </source>
</evidence>
<proteinExistence type="inferred from homology"/>
<dbReference type="InterPro" id="IPR013325">
    <property type="entry name" value="RNA_pol_sigma_r2"/>
</dbReference>
<accession>A0ABV8UGH8</accession>
<dbReference type="NCBIfam" id="TIGR02937">
    <property type="entry name" value="sigma70-ECF"/>
    <property type="match status" value="1"/>
</dbReference>
<dbReference type="PRINTS" id="PR00046">
    <property type="entry name" value="SIGMA70FCT"/>
</dbReference>
<organism evidence="7 8">
    <name type="scientific">Fodinicurvata halophila</name>
    <dbReference type="NCBI Taxonomy" id="1419723"/>
    <lineage>
        <taxon>Bacteria</taxon>
        <taxon>Pseudomonadati</taxon>
        <taxon>Pseudomonadota</taxon>
        <taxon>Alphaproteobacteria</taxon>
        <taxon>Rhodospirillales</taxon>
        <taxon>Rhodovibrionaceae</taxon>
        <taxon>Fodinicurvata</taxon>
    </lineage>
</organism>
<evidence type="ECO:0000259" key="6">
    <source>
        <dbReference type="PROSITE" id="PS00715"/>
    </source>
</evidence>
<evidence type="ECO:0000313" key="7">
    <source>
        <dbReference type="EMBL" id="MFC4349965.1"/>
    </source>
</evidence>
<reference evidence="8" key="1">
    <citation type="journal article" date="2019" name="Int. J. Syst. Evol. Microbiol.">
        <title>The Global Catalogue of Microorganisms (GCM) 10K type strain sequencing project: providing services to taxonomists for standard genome sequencing and annotation.</title>
        <authorList>
            <consortium name="The Broad Institute Genomics Platform"/>
            <consortium name="The Broad Institute Genome Sequencing Center for Infectious Disease"/>
            <person name="Wu L."/>
            <person name="Ma J."/>
        </authorList>
    </citation>
    <scope>NUCLEOTIDE SEQUENCE [LARGE SCALE GENOMIC DNA]</scope>
    <source>
        <strain evidence="8">CECT 8472</strain>
    </source>
</reference>
<keyword evidence="3" id="KW-0731">Sigma factor</keyword>
<dbReference type="NCBIfam" id="NF005693">
    <property type="entry name" value="PRK07500.1"/>
    <property type="match status" value="1"/>
</dbReference>
<evidence type="ECO:0000256" key="4">
    <source>
        <dbReference type="ARBA" id="ARBA00023125"/>
    </source>
</evidence>
<dbReference type="Proteomes" id="UP001595799">
    <property type="component" value="Unassembled WGS sequence"/>
</dbReference>
<evidence type="ECO:0000256" key="2">
    <source>
        <dbReference type="ARBA" id="ARBA00023015"/>
    </source>
</evidence>
<dbReference type="PANTHER" id="PTHR30376:SF3">
    <property type="entry name" value="RNA POLYMERASE SIGMA FACTOR RPOH"/>
    <property type="match status" value="1"/>
</dbReference>